<accession>A0A0M1N083</accession>
<dbReference type="EMBL" id="LHCF01000004">
    <property type="protein sequence ID" value="KOR75578.1"/>
    <property type="molecule type" value="Genomic_DNA"/>
</dbReference>
<dbReference type="AlphaFoldDB" id="A0A0M1N083"/>
<sequence length="130" mass="15905">MKRKSFKRKYFFIGKNKTANFIKRMEKILKQKNLTKAFRSFRDNNALEVLTNFKKIVLFALEKKINHFTYELFFSLAFLLEPKIINDYPFKSEEKTLFQQIAFWYQKQHYLLSEYDTQQHSSLNQQIKKN</sequence>
<reference evidence="2" key="1">
    <citation type="submission" date="2015-05" db="EMBL/GenBank/DDBJ databases">
        <title>Draft genome sequence of 'Candidatus Phytoplasma Pruni' strain CX, a plant pathogenic bacterium.</title>
        <authorList>
            <person name="Lee I.-M."/>
            <person name="Bottner-Parker K.D."/>
            <person name="Shao J."/>
            <person name="Gundersen-Rindal D.E."/>
            <person name="Zhao Y."/>
            <person name="Davis R.E."/>
        </authorList>
    </citation>
    <scope>NUCLEOTIDE SEQUENCE [LARGE SCALE GENOMIC DNA]</scope>
    <source>
        <strain evidence="2">CX</strain>
    </source>
</reference>
<protein>
    <submittedName>
        <fullName evidence="1">Poly(A)polymerase</fullName>
    </submittedName>
</protein>
<gene>
    <name evidence="1" type="primary">pcnB</name>
    <name evidence="1" type="ORF">CPX_001455</name>
</gene>
<evidence type="ECO:0000313" key="2">
    <source>
        <dbReference type="Proteomes" id="UP000037386"/>
    </source>
</evidence>
<dbReference type="STRING" id="479893.CPX_001455"/>
<evidence type="ECO:0000313" key="1">
    <source>
        <dbReference type="EMBL" id="KOR75578.1"/>
    </source>
</evidence>
<dbReference type="Proteomes" id="UP000037386">
    <property type="component" value="Unassembled WGS sequence"/>
</dbReference>
<proteinExistence type="predicted"/>
<organism evidence="1 2">
    <name type="scientific">Candidatus Phytoplasma pruni</name>
    <dbReference type="NCBI Taxonomy" id="479893"/>
    <lineage>
        <taxon>Bacteria</taxon>
        <taxon>Bacillati</taxon>
        <taxon>Mycoplasmatota</taxon>
        <taxon>Mollicutes</taxon>
        <taxon>Acholeplasmatales</taxon>
        <taxon>Acholeplasmataceae</taxon>
        <taxon>Candidatus Phytoplasma</taxon>
        <taxon>16SrIII (X-disease group)</taxon>
    </lineage>
</organism>
<name>A0A0M1N083_9MOLU</name>
<dbReference type="PATRIC" id="fig|479893.3.peg.240"/>
<comment type="caution">
    <text evidence="1">The sequence shown here is derived from an EMBL/GenBank/DDBJ whole genome shotgun (WGS) entry which is preliminary data.</text>
</comment>